<evidence type="ECO:0000313" key="3">
    <source>
        <dbReference type="Proteomes" id="UP000000763"/>
    </source>
</evidence>
<dbReference type="EMBL" id="AC105377">
    <property type="protein sequence ID" value="AAN05392.1"/>
    <property type="molecule type" value="Genomic_DNA"/>
</dbReference>
<reference evidence="3" key="2">
    <citation type="journal article" date="2008" name="Nucleic Acids Res.">
        <title>The rice annotation project database (RAP-DB): 2008 update.</title>
        <authorList>
            <consortium name="The rice annotation project (RAP)"/>
        </authorList>
    </citation>
    <scope>GENOME REANNOTATION</scope>
    <source>
        <strain evidence="3">cv. Nipponbare</strain>
    </source>
</reference>
<feature type="region of interest" description="Disordered" evidence="1">
    <location>
        <begin position="1"/>
        <end position="46"/>
    </location>
</feature>
<proteinExistence type="predicted"/>
<dbReference type="Proteomes" id="UP000000763">
    <property type="component" value="Chromosome 10"/>
</dbReference>
<dbReference type="AlphaFoldDB" id="Q8H800"/>
<name>Q8H800_ORYSJ</name>
<protein>
    <submittedName>
        <fullName evidence="2">Uncharacterized protein</fullName>
    </submittedName>
</protein>
<organism evidence="2 3">
    <name type="scientific">Oryza sativa subsp. japonica</name>
    <name type="common">Rice</name>
    <dbReference type="NCBI Taxonomy" id="39947"/>
    <lineage>
        <taxon>Eukaryota</taxon>
        <taxon>Viridiplantae</taxon>
        <taxon>Streptophyta</taxon>
        <taxon>Embryophyta</taxon>
        <taxon>Tracheophyta</taxon>
        <taxon>Spermatophyta</taxon>
        <taxon>Magnoliopsida</taxon>
        <taxon>Liliopsida</taxon>
        <taxon>Poales</taxon>
        <taxon>Poaceae</taxon>
        <taxon>BOP clade</taxon>
        <taxon>Oryzoideae</taxon>
        <taxon>Oryzeae</taxon>
        <taxon>Oryzinae</taxon>
        <taxon>Oryza</taxon>
        <taxon>Oryza sativa</taxon>
    </lineage>
</organism>
<evidence type="ECO:0000256" key="1">
    <source>
        <dbReference type="SAM" id="MobiDB-lite"/>
    </source>
</evidence>
<sequence length="46" mass="4955">MAEVLREAGSAARWEGSSGILDGSDETNFFETSSTERDFNSGVGKR</sequence>
<reference evidence="3" key="1">
    <citation type="journal article" date="2005" name="Nature">
        <title>The map-based sequence of the rice genome.</title>
        <authorList>
            <consortium name="International rice genome sequencing project (IRGSP)"/>
            <person name="Matsumoto T."/>
            <person name="Wu J."/>
            <person name="Kanamori H."/>
            <person name="Katayose Y."/>
            <person name="Fujisawa M."/>
            <person name="Namiki N."/>
            <person name="Mizuno H."/>
            <person name="Yamamoto K."/>
            <person name="Antonio B.A."/>
            <person name="Baba T."/>
            <person name="Sakata K."/>
            <person name="Nagamura Y."/>
            <person name="Aoki H."/>
            <person name="Arikawa K."/>
            <person name="Arita K."/>
            <person name="Bito T."/>
            <person name="Chiden Y."/>
            <person name="Fujitsuka N."/>
            <person name="Fukunaka R."/>
            <person name="Hamada M."/>
            <person name="Harada C."/>
            <person name="Hayashi A."/>
            <person name="Hijishita S."/>
            <person name="Honda M."/>
            <person name="Hosokawa S."/>
            <person name="Ichikawa Y."/>
            <person name="Idonuma A."/>
            <person name="Iijima M."/>
            <person name="Ikeda M."/>
            <person name="Ikeno M."/>
            <person name="Ito K."/>
            <person name="Ito S."/>
            <person name="Ito T."/>
            <person name="Ito Y."/>
            <person name="Ito Y."/>
            <person name="Iwabuchi A."/>
            <person name="Kamiya K."/>
            <person name="Karasawa W."/>
            <person name="Kurita K."/>
            <person name="Katagiri S."/>
            <person name="Kikuta A."/>
            <person name="Kobayashi H."/>
            <person name="Kobayashi N."/>
            <person name="Machita K."/>
            <person name="Maehara T."/>
            <person name="Masukawa M."/>
            <person name="Mizubayashi T."/>
            <person name="Mukai Y."/>
            <person name="Nagasaki H."/>
            <person name="Nagata Y."/>
            <person name="Naito S."/>
            <person name="Nakashima M."/>
            <person name="Nakama Y."/>
            <person name="Nakamichi Y."/>
            <person name="Nakamura M."/>
            <person name="Meguro A."/>
            <person name="Negishi M."/>
            <person name="Ohta I."/>
            <person name="Ohta T."/>
            <person name="Okamoto M."/>
            <person name="Ono N."/>
            <person name="Saji S."/>
            <person name="Sakaguchi M."/>
            <person name="Sakai K."/>
            <person name="Shibata M."/>
            <person name="Shimokawa T."/>
            <person name="Song J."/>
            <person name="Takazaki Y."/>
            <person name="Terasawa K."/>
            <person name="Tsugane M."/>
            <person name="Tsuji K."/>
            <person name="Ueda S."/>
            <person name="Waki K."/>
            <person name="Yamagata H."/>
            <person name="Yamamoto M."/>
            <person name="Yamamoto S."/>
            <person name="Yamane H."/>
            <person name="Yoshiki S."/>
            <person name="Yoshihara R."/>
            <person name="Yukawa K."/>
            <person name="Zhong H."/>
            <person name="Yano M."/>
            <person name="Yuan Q."/>
            <person name="Ouyang S."/>
            <person name="Liu J."/>
            <person name="Jones K.M."/>
            <person name="Gansberger K."/>
            <person name="Moffat K."/>
            <person name="Hill J."/>
            <person name="Bera J."/>
            <person name="Fadrosh D."/>
            <person name="Jin S."/>
            <person name="Johri S."/>
            <person name="Kim M."/>
            <person name="Overton L."/>
            <person name="Reardon M."/>
            <person name="Tsitrin T."/>
            <person name="Vuong H."/>
            <person name="Weaver B."/>
            <person name="Ciecko A."/>
            <person name="Tallon L."/>
            <person name="Jackson J."/>
            <person name="Pai G."/>
            <person name="Aken S.V."/>
            <person name="Utterback T."/>
            <person name="Reidmuller S."/>
            <person name="Feldblyum T."/>
            <person name="Hsiao J."/>
            <person name="Zismann V."/>
            <person name="Iobst S."/>
            <person name="de Vazeille A.R."/>
            <person name="Buell C.R."/>
            <person name="Ying K."/>
            <person name="Li Y."/>
            <person name="Lu T."/>
            <person name="Huang Y."/>
            <person name="Zhao Q."/>
            <person name="Feng Q."/>
            <person name="Zhang L."/>
            <person name="Zhu J."/>
            <person name="Weng Q."/>
            <person name="Mu J."/>
            <person name="Lu Y."/>
            <person name="Fan D."/>
            <person name="Liu Y."/>
            <person name="Guan J."/>
            <person name="Zhang Y."/>
            <person name="Yu S."/>
            <person name="Liu X."/>
            <person name="Zhang Y."/>
            <person name="Hong G."/>
            <person name="Han B."/>
            <person name="Choisne N."/>
            <person name="Demange N."/>
            <person name="Orjeda G."/>
            <person name="Samain S."/>
            <person name="Cattolico L."/>
            <person name="Pelletier E."/>
            <person name="Couloux A."/>
            <person name="Segurens B."/>
            <person name="Wincker P."/>
            <person name="D'Hont A."/>
            <person name="Scarpelli C."/>
            <person name="Weissenbach J."/>
            <person name="Salanoubat M."/>
            <person name="Quetier F."/>
            <person name="Yu Y."/>
            <person name="Kim H.R."/>
            <person name="Rambo T."/>
            <person name="Currie J."/>
            <person name="Collura K."/>
            <person name="Luo M."/>
            <person name="Yang T."/>
            <person name="Ammiraju J.S.S."/>
            <person name="Engler F."/>
            <person name="Soderlund C."/>
            <person name="Wing R.A."/>
            <person name="Palmer L.E."/>
            <person name="de la Bastide M."/>
            <person name="Spiegel L."/>
            <person name="Nascimento L."/>
            <person name="Zutavern T."/>
            <person name="O'Shaughnessy A."/>
            <person name="Dike S."/>
            <person name="Dedhia N."/>
            <person name="Preston R."/>
            <person name="Balija V."/>
            <person name="McCombie W.R."/>
            <person name="Chow T."/>
            <person name="Chen H."/>
            <person name="Chung M."/>
            <person name="Chen C."/>
            <person name="Shaw J."/>
            <person name="Wu H."/>
            <person name="Hsiao K."/>
            <person name="Chao Y."/>
            <person name="Chu M."/>
            <person name="Cheng C."/>
            <person name="Hour A."/>
            <person name="Lee P."/>
            <person name="Lin S."/>
            <person name="Lin Y."/>
            <person name="Liou J."/>
            <person name="Liu S."/>
            <person name="Hsing Y."/>
            <person name="Raghuvanshi S."/>
            <person name="Mohanty A."/>
            <person name="Bharti A.K."/>
            <person name="Gaur A."/>
            <person name="Gupta V."/>
            <person name="Kumar D."/>
            <person name="Ravi V."/>
            <person name="Vij S."/>
            <person name="Kapur A."/>
            <person name="Khurana P."/>
            <person name="Khurana P."/>
            <person name="Khurana J.P."/>
            <person name="Tyagi A.K."/>
            <person name="Gaikwad K."/>
            <person name="Singh A."/>
            <person name="Dalal V."/>
            <person name="Srivastava S."/>
            <person name="Dixit A."/>
            <person name="Pal A.K."/>
            <person name="Ghazi I.A."/>
            <person name="Yadav M."/>
            <person name="Pandit A."/>
            <person name="Bhargava A."/>
            <person name="Sureshbabu K."/>
            <person name="Batra K."/>
            <person name="Sharma T.R."/>
            <person name="Mohapatra T."/>
            <person name="Singh N.K."/>
            <person name="Messing J."/>
            <person name="Nelson A.B."/>
            <person name="Fuks G."/>
            <person name="Kavchok S."/>
            <person name="Keizer G."/>
            <person name="Linton E."/>
            <person name="Llaca V."/>
            <person name="Song R."/>
            <person name="Tanyolac B."/>
            <person name="Young S."/>
            <person name="Ho-Il K."/>
            <person name="Hahn J.H."/>
            <person name="Sangsakoo G."/>
            <person name="Vanavichit A."/>
            <person name="de Mattos Luiz.A.T."/>
            <person name="Zimmer P.D."/>
            <person name="Malone G."/>
            <person name="Dellagostin O."/>
            <person name="de Oliveira A.C."/>
            <person name="Bevan M."/>
            <person name="Bancroft I."/>
            <person name="Minx P."/>
            <person name="Cordum H."/>
            <person name="Wilson R."/>
            <person name="Cheng Z."/>
            <person name="Jin W."/>
            <person name="Jiang J."/>
            <person name="Leong S.A."/>
            <person name="Iwama H."/>
            <person name="Gojobori T."/>
            <person name="Itoh T."/>
            <person name="Niimura Y."/>
            <person name="Fujii Y."/>
            <person name="Habara T."/>
            <person name="Sakai H."/>
            <person name="Sato Y."/>
            <person name="Wilson G."/>
            <person name="Kumar K."/>
            <person name="McCouch S."/>
            <person name="Juretic N."/>
            <person name="Hoen D."/>
            <person name="Wright S."/>
            <person name="Bruskiewich R."/>
            <person name="Bureau T."/>
            <person name="Miyao A."/>
            <person name="Hirochika H."/>
            <person name="Nishikawa T."/>
            <person name="Kadowaki K."/>
            <person name="Sugiura M."/>
            <person name="Burr B."/>
            <person name="Sasaki T."/>
        </authorList>
    </citation>
    <scope>NUCLEOTIDE SEQUENCE [LARGE SCALE GENOMIC DNA]</scope>
    <source>
        <strain evidence="3">cv. Nipponbare</strain>
    </source>
</reference>
<accession>Q8H800</accession>
<gene>
    <name evidence="2" type="primary">OSJNBa0034E15.7</name>
</gene>
<evidence type="ECO:0000313" key="2">
    <source>
        <dbReference type="EMBL" id="AAN05392.1"/>
    </source>
</evidence>